<proteinExistence type="predicted"/>
<evidence type="ECO:0000313" key="2">
    <source>
        <dbReference type="Proteomes" id="UP001165678"/>
    </source>
</evidence>
<comment type="caution">
    <text evidence="1">The sequence shown here is derived from an EMBL/GenBank/DDBJ whole genome shotgun (WGS) entry which is preliminary data.</text>
</comment>
<dbReference type="AlphaFoldDB" id="A0AA42CXN7"/>
<accession>A0AA42CXN7</accession>
<gene>
    <name evidence="1" type="ORF">OQ287_07475</name>
</gene>
<sequence>MRANNKKPLYRKVNTRTHGVHHLHGDDFRNTRRRKSALGMRKGIQRGLDYTPLFKFLLAKVGCPWSEVHSEAVSRLDKKDPINWLVAMDYESAEEVIRVGESSYFSGLYVDEKRILRIVNPDIDENTLGPLCKCCTHTFNGIPFTQKYNE</sequence>
<organism evidence="1 2">
    <name type="scientific">Larsenimonas rhizosphaerae</name>
    <dbReference type="NCBI Taxonomy" id="2944682"/>
    <lineage>
        <taxon>Bacteria</taxon>
        <taxon>Pseudomonadati</taxon>
        <taxon>Pseudomonadota</taxon>
        <taxon>Gammaproteobacteria</taxon>
        <taxon>Oceanospirillales</taxon>
        <taxon>Halomonadaceae</taxon>
        <taxon>Larsenimonas</taxon>
    </lineage>
</organism>
<protein>
    <submittedName>
        <fullName evidence="1">Uncharacterized protein</fullName>
    </submittedName>
</protein>
<evidence type="ECO:0000313" key="1">
    <source>
        <dbReference type="EMBL" id="MCX2524075.1"/>
    </source>
</evidence>
<dbReference type="RefSeq" id="WP_265896044.1">
    <property type="nucleotide sequence ID" value="NZ_JAPIVE010000002.1"/>
</dbReference>
<name>A0AA42CXN7_9GAMM</name>
<dbReference type="Proteomes" id="UP001165678">
    <property type="component" value="Unassembled WGS sequence"/>
</dbReference>
<dbReference type="EMBL" id="JAPIVE010000002">
    <property type="protein sequence ID" value="MCX2524075.1"/>
    <property type="molecule type" value="Genomic_DNA"/>
</dbReference>
<keyword evidence="2" id="KW-1185">Reference proteome</keyword>
<reference evidence="1" key="1">
    <citation type="submission" date="2022-11" db="EMBL/GenBank/DDBJ databases">
        <title>Larsenimonas rhizosphaerae sp. nov., isolated from a tidal mudflat.</title>
        <authorList>
            <person name="Lee S.D."/>
            <person name="Kim I.S."/>
        </authorList>
    </citation>
    <scope>NUCLEOTIDE SEQUENCE</scope>
    <source>
        <strain evidence="1">GH2-1</strain>
    </source>
</reference>